<gene>
    <name evidence="2" type="ORF">BJ554DRAFT_3749</name>
</gene>
<dbReference type="InterPro" id="IPR036322">
    <property type="entry name" value="WD40_repeat_dom_sf"/>
</dbReference>
<dbReference type="InterPro" id="IPR051242">
    <property type="entry name" value="WD-EF-hand_domain"/>
</dbReference>
<comment type="caution">
    <text evidence="2">The sequence shown here is derived from an EMBL/GenBank/DDBJ whole genome shotgun (WGS) entry which is preliminary data.</text>
</comment>
<keyword evidence="1" id="KW-0677">Repeat</keyword>
<name>A0A8H7ZNP8_9FUNG</name>
<evidence type="ECO:0000313" key="3">
    <source>
        <dbReference type="Proteomes" id="UP000673691"/>
    </source>
</evidence>
<dbReference type="InterPro" id="IPR001680">
    <property type="entry name" value="WD40_rpt"/>
</dbReference>
<feature type="non-terminal residue" evidence="2">
    <location>
        <position position="359"/>
    </location>
</feature>
<evidence type="ECO:0000256" key="1">
    <source>
        <dbReference type="ARBA" id="ARBA00022737"/>
    </source>
</evidence>
<dbReference type="OrthoDB" id="10251381at2759"/>
<dbReference type="PANTHER" id="PTHR44324:SF4">
    <property type="entry name" value="WD40 REPEAT DOMAIN 95"/>
    <property type="match status" value="1"/>
</dbReference>
<dbReference type="AlphaFoldDB" id="A0A8H7ZNP8"/>
<dbReference type="Proteomes" id="UP000673691">
    <property type="component" value="Unassembled WGS sequence"/>
</dbReference>
<dbReference type="InterPro" id="IPR015943">
    <property type="entry name" value="WD40/YVTN_repeat-like_dom_sf"/>
</dbReference>
<keyword evidence="3" id="KW-1185">Reference proteome</keyword>
<sequence>MISPGHAESGNRNSREGTVCLWTPTLKLQRTINTKDFVPGTSWVSDAVYMQDQGKLAIVTDDRQLILYDLTSIKPRILMSIAPLENNPLCITYAGRFCRRLARSILLFYICGVAGQRTFFARSGNFDEDGDLLIFGDDGGYVNVLHFNRRAFVDNVNEGRPVLDPATLVKKENLAKGQMYFYRVRDVFRVAPRFLEDRVCSNVKKLTSLSVWSRLRRGQRKIHSDWVLSIRYHKEVNGFISCSSESNRSLVIGDLERKSIRYLHVDKGIRCFDYCRRPTFLVTGGRDKMMCVYEIEICQNPAAVGAARPAPPNDPCEPCSWAPPPPPTPLISLRRLWNPYVLSKPAGSLRQNAVVVDIM</sequence>
<proteinExistence type="predicted"/>
<organism evidence="2 3">
    <name type="scientific">Olpidium bornovanus</name>
    <dbReference type="NCBI Taxonomy" id="278681"/>
    <lineage>
        <taxon>Eukaryota</taxon>
        <taxon>Fungi</taxon>
        <taxon>Fungi incertae sedis</taxon>
        <taxon>Olpidiomycota</taxon>
        <taxon>Olpidiomycotina</taxon>
        <taxon>Olpidiomycetes</taxon>
        <taxon>Olpidiales</taxon>
        <taxon>Olpidiaceae</taxon>
        <taxon>Olpidium</taxon>
    </lineage>
</organism>
<accession>A0A8H7ZNP8</accession>
<dbReference type="EMBL" id="JAEFCI010011643">
    <property type="protein sequence ID" value="KAG5456492.1"/>
    <property type="molecule type" value="Genomic_DNA"/>
</dbReference>
<protein>
    <submittedName>
        <fullName evidence="2">Uncharacterized protein</fullName>
    </submittedName>
</protein>
<dbReference type="SUPFAM" id="SSF50978">
    <property type="entry name" value="WD40 repeat-like"/>
    <property type="match status" value="1"/>
</dbReference>
<dbReference type="Gene3D" id="2.130.10.10">
    <property type="entry name" value="YVTN repeat-like/Quinoprotein amine dehydrogenase"/>
    <property type="match status" value="1"/>
</dbReference>
<reference evidence="2 3" key="1">
    <citation type="journal article" name="Sci. Rep.">
        <title>Genome-scale phylogenetic analyses confirm Olpidium as the closest living zoosporic fungus to the non-flagellated, terrestrial fungi.</title>
        <authorList>
            <person name="Chang Y."/>
            <person name="Rochon D."/>
            <person name="Sekimoto S."/>
            <person name="Wang Y."/>
            <person name="Chovatia M."/>
            <person name="Sandor L."/>
            <person name="Salamov A."/>
            <person name="Grigoriev I.V."/>
            <person name="Stajich J.E."/>
            <person name="Spatafora J.W."/>
        </authorList>
    </citation>
    <scope>NUCLEOTIDE SEQUENCE [LARGE SCALE GENOMIC DNA]</scope>
    <source>
        <strain evidence="2">S191</strain>
    </source>
</reference>
<dbReference type="SMART" id="SM00320">
    <property type="entry name" value="WD40"/>
    <property type="match status" value="3"/>
</dbReference>
<dbReference type="PANTHER" id="PTHR44324">
    <property type="entry name" value="WD40 REPEAT DOMAIN 95"/>
    <property type="match status" value="1"/>
</dbReference>
<evidence type="ECO:0000313" key="2">
    <source>
        <dbReference type="EMBL" id="KAG5456492.1"/>
    </source>
</evidence>